<evidence type="ECO:0000259" key="2">
    <source>
        <dbReference type="Pfam" id="PF13439"/>
    </source>
</evidence>
<dbReference type="PANTHER" id="PTHR45947:SF3">
    <property type="entry name" value="SULFOQUINOVOSYL TRANSFERASE SQD2"/>
    <property type="match status" value="1"/>
</dbReference>
<feature type="domain" description="Glycosyltransferase subfamily 4-like N-terminal" evidence="2">
    <location>
        <begin position="15"/>
        <end position="181"/>
    </location>
</feature>
<keyword evidence="3" id="KW-0808">Transferase</keyword>
<dbReference type="InterPro" id="IPR001296">
    <property type="entry name" value="Glyco_trans_1"/>
</dbReference>
<proteinExistence type="predicted"/>
<sequence>MRIGMMADVYKPHVSGITHYIELNKRYLEAAGHEVYVFTFGDMEYVDEEPRVIRSPGVPLADTGYYLSLRYTTQARRLLQTMDVVHVHHPFLSGRLALRYCRPLRIPIVFTNHTRYDLYAQAYVPFLPDEMSESLLRAYLPAFCDAVDKVISPSAGVAQVLRDLGVKAPIEVVPNGVELKRFHQAQPFPRSEFGFDDEDVLLVYAGRIAPEKNLAFLLQAFSGVARALPNVYLFLLGGGQKQWEGELTRLIGELGIGERVRWTGMIPYERLPGYLAMCDAFVTASVTEVHPLSVIEAMGSGLPVVGIRSPGVGDTVVHEVTGFLSTHDLPTYTAYLMRICLEKERRREMGFRAWQESEKYDIQRTSQIMLEHYAQLVTASRPHQSDWRVRLRALWERLHR</sequence>
<dbReference type="InterPro" id="IPR028098">
    <property type="entry name" value="Glyco_trans_4-like_N"/>
</dbReference>
<dbReference type="Pfam" id="PF13439">
    <property type="entry name" value="Glyco_transf_4"/>
    <property type="match status" value="1"/>
</dbReference>
<dbReference type="Gene3D" id="3.40.50.2000">
    <property type="entry name" value="Glycogen Phosphorylase B"/>
    <property type="match status" value="2"/>
</dbReference>
<evidence type="ECO:0000259" key="1">
    <source>
        <dbReference type="Pfam" id="PF00534"/>
    </source>
</evidence>
<gene>
    <name evidence="3" type="ORF">HGMM_F04B01C06</name>
</gene>
<dbReference type="InterPro" id="IPR050194">
    <property type="entry name" value="Glycosyltransferase_grp1"/>
</dbReference>
<dbReference type="Pfam" id="PF00534">
    <property type="entry name" value="Glycos_transf_1"/>
    <property type="match status" value="1"/>
</dbReference>
<dbReference type="GO" id="GO:0016757">
    <property type="term" value="F:glycosyltransferase activity"/>
    <property type="evidence" value="ECO:0007669"/>
    <property type="project" value="InterPro"/>
</dbReference>
<evidence type="ECO:0000313" key="3">
    <source>
        <dbReference type="EMBL" id="BAL53031.1"/>
    </source>
</evidence>
<accession>H5SA45</accession>
<dbReference type="PANTHER" id="PTHR45947">
    <property type="entry name" value="SULFOQUINOVOSYL TRANSFERASE SQD2"/>
    <property type="match status" value="1"/>
</dbReference>
<dbReference type="EMBL" id="AP011646">
    <property type="protein sequence ID" value="BAL53031.1"/>
    <property type="molecule type" value="Genomic_DNA"/>
</dbReference>
<dbReference type="AlphaFoldDB" id="H5SA45"/>
<reference evidence="3" key="2">
    <citation type="journal article" date="2012" name="PLoS ONE">
        <title>A Deeply Branching Thermophilic Bacterium with an Ancient Acetyl-CoA Pathway Dominates a Subsurface Ecosystem.</title>
        <authorList>
            <person name="Takami H."/>
            <person name="Noguchi H."/>
            <person name="Takaki Y."/>
            <person name="Uchiyama I."/>
            <person name="Toyoda A."/>
            <person name="Nishi S."/>
            <person name="Chee G.-J."/>
            <person name="Arai W."/>
            <person name="Nunoura T."/>
            <person name="Itoh T."/>
            <person name="Hattori M."/>
            <person name="Takai K."/>
        </authorList>
    </citation>
    <scope>NUCLEOTIDE SEQUENCE</scope>
</reference>
<dbReference type="SUPFAM" id="SSF53756">
    <property type="entry name" value="UDP-Glycosyltransferase/glycogen phosphorylase"/>
    <property type="match status" value="1"/>
</dbReference>
<feature type="domain" description="Glycosyl transferase family 1" evidence="1">
    <location>
        <begin position="190"/>
        <end position="349"/>
    </location>
</feature>
<organism evidence="3">
    <name type="scientific">uncultured Chloroflexota bacterium</name>
    <dbReference type="NCBI Taxonomy" id="166587"/>
    <lineage>
        <taxon>Bacteria</taxon>
        <taxon>Bacillati</taxon>
        <taxon>Chloroflexota</taxon>
        <taxon>environmental samples</taxon>
    </lineage>
</organism>
<name>H5SA45_9CHLR</name>
<protein>
    <submittedName>
        <fullName evidence="3">Glycosyl transferase family 1</fullName>
    </submittedName>
</protein>
<reference evidence="3" key="1">
    <citation type="journal article" date="2005" name="Environ. Microbiol.">
        <title>Genetic and functional properties of uncultivated thermophilic crenarchaeotes from a subsurface gold mine as revealed by analysis of genome fragments.</title>
        <authorList>
            <person name="Nunoura T."/>
            <person name="Hirayama H."/>
            <person name="Takami H."/>
            <person name="Oida H."/>
            <person name="Nishi S."/>
            <person name="Shimamura S."/>
            <person name="Suzuki Y."/>
            <person name="Inagaki F."/>
            <person name="Takai K."/>
            <person name="Nealson K.H."/>
            <person name="Horikoshi K."/>
        </authorList>
    </citation>
    <scope>NUCLEOTIDE SEQUENCE</scope>
</reference>